<evidence type="ECO:0000313" key="2">
    <source>
        <dbReference type="Proteomes" id="UP000594118"/>
    </source>
</evidence>
<organism evidence="1 2">
    <name type="scientific">Pseudooceanicola spongiae</name>
    <dbReference type="NCBI Taxonomy" id="2613965"/>
    <lineage>
        <taxon>Bacteria</taxon>
        <taxon>Pseudomonadati</taxon>
        <taxon>Pseudomonadota</taxon>
        <taxon>Alphaproteobacteria</taxon>
        <taxon>Rhodobacterales</taxon>
        <taxon>Paracoccaceae</taxon>
        <taxon>Pseudooceanicola</taxon>
    </lineage>
</organism>
<dbReference type="KEGG" id="pshq:F3W81_09910"/>
<reference evidence="1 2" key="1">
    <citation type="submission" date="2019-10" db="EMBL/GenBank/DDBJ databases">
        <title>Pseudopuniceibacterium sp. HQ09 islated from Antarctica.</title>
        <authorList>
            <person name="Liao L."/>
            <person name="Su S."/>
            <person name="Chen B."/>
            <person name="Yu Y."/>
        </authorList>
    </citation>
    <scope>NUCLEOTIDE SEQUENCE [LARGE SCALE GENOMIC DNA]</scope>
    <source>
        <strain evidence="1 2">HQ09</strain>
    </source>
</reference>
<keyword evidence="2" id="KW-1185">Reference proteome</keyword>
<dbReference type="EMBL" id="CP045201">
    <property type="protein sequence ID" value="QOL81096.1"/>
    <property type="molecule type" value="Genomic_DNA"/>
</dbReference>
<dbReference type="Proteomes" id="UP000594118">
    <property type="component" value="Chromosome"/>
</dbReference>
<sequence length="208" mass="23332">MSLAQLKPTGSEDLEQYPIASGTRLESHYYFKFHHDRWLNSDFFLLTSASGDWDVQGVALALRCRAQEQDPVGTLPVRPVLIAALLSMPLQTWESFSRRDPSPLDGWRTCLVGNTVRLMHPEVTEVALDALGQRDKAADRAAADRERQAITRLRKTVDAMGMGNIAGQERFLVGLHRWLDEAYPAGNRTSPRILEGVEALTRQTSARF</sequence>
<evidence type="ECO:0000313" key="1">
    <source>
        <dbReference type="EMBL" id="QOL81096.1"/>
    </source>
</evidence>
<protein>
    <submittedName>
        <fullName evidence="1">Uncharacterized protein</fullName>
    </submittedName>
</protein>
<accession>A0A7L9WNV5</accession>
<proteinExistence type="predicted"/>
<name>A0A7L9WNV5_9RHOB</name>
<dbReference type="AlphaFoldDB" id="A0A7L9WNV5"/>
<gene>
    <name evidence="1" type="ORF">F3W81_09910</name>
</gene>
<dbReference type="RefSeq" id="WP_193083415.1">
    <property type="nucleotide sequence ID" value="NZ_CP045201.1"/>
</dbReference>